<dbReference type="InterPro" id="IPR029045">
    <property type="entry name" value="ClpP/crotonase-like_dom_sf"/>
</dbReference>
<evidence type="ECO:0000256" key="2">
    <source>
        <dbReference type="SAM" id="MobiDB-lite"/>
    </source>
</evidence>
<proteinExistence type="inferred from homology"/>
<dbReference type="CDD" id="cd06558">
    <property type="entry name" value="crotonase-like"/>
    <property type="match status" value="1"/>
</dbReference>
<accession>A0A839DYW7</accession>
<feature type="region of interest" description="Disordered" evidence="2">
    <location>
        <begin position="240"/>
        <end position="265"/>
    </location>
</feature>
<dbReference type="RefSeq" id="WP_182543700.1">
    <property type="nucleotide sequence ID" value="NZ_JACGWZ010000002.1"/>
</dbReference>
<feature type="compositionally biased region" description="Basic and acidic residues" evidence="2">
    <location>
        <begin position="241"/>
        <end position="250"/>
    </location>
</feature>
<dbReference type="GO" id="GO:0003824">
    <property type="term" value="F:catalytic activity"/>
    <property type="evidence" value="ECO:0007669"/>
    <property type="project" value="UniProtKB-ARBA"/>
</dbReference>
<dbReference type="AlphaFoldDB" id="A0A839DYW7"/>
<dbReference type="SUPFAM" id="SSF52096">
    <property type="entry name" value="ClpP/crotonase"/>
    <property type="match status" value="1"/>
</dbReference>
<comment type="caution">
    <text evidence="3">The sequence shown here is derived from an EMBL/GenBank/DDBJ whole genome shotgun (WGS) entry which is preliminary data.</text>
</comment>
<dbReference type="PANTHER" id="PTHR43802">
    <property type="entry name" value="ENOYL-COA HYDRATASE"/>
    <property type="match status" value="1"/>
</dbReference>
<comment type="similarity">
    <text evidence="1">Belongs to the enoyl-CoA hydratase/isomerase family.</text>
</comment>
<keyword evidence="4" id="KW-1185">Reference proteome</keyword>
<dbReference type="InterPro" id="IPR001753">
    <property type="entry name" value="Enoyl-CoA_hydra/iso"/>
</dbReference>
<evidence type="ECO:0000313" key="4">
    <source>
        <dbReference type="Proteomes" id="UP000569329"/>
    </source>
</evidence>
<organism evidence="3 4">
    <name type="scientific">Halosaccharopolyspora lacisalsi</name>
    <dbReference type="NCBI Taxonomy" id="1000566"/>
    <lineage>
        <taxon>Bacteria</taxon>
        <taxon>Bacillati</taxon>
        <taxon>Actinomycetota</taxon>
        <taxon>Actinomycetes</taxon>
        <taxon>Pseudonocardiales</taxon>
        <taxon>Pseudonocardiaceae</taxon>
        <taxon>Halosaccharopolyspora</taxon>
    </lineage>
</organism>
<dbReference type="Pfam" id="PF00378">
    <property type="entry name" value="ECH_1"/>
    <property type="match status" value="1"/>
</dbReference>
<protein>
    <submittedName>
        <fullName evidence="3">Enoyl-CoA hydratase/carnithine racemase</fullName>
    </submittedName>
</protein>
<evidence type="ECO:0000256" key="1">
    <source>
        <dbReference type="ARBA" id="ARBA00005254"/>
    </source>
</evidence>
<evidence type="ECO:0000313" key="3">
    <source>
        <dbReference type="EMBL" id="MBA8824411.1"/>
    </source>
</evidence>
<dbReference type="EMBL" id="JACGWZ010000002">
    <property type="protein sequence ID" value="MBA8824411.1"/>
    <property type="molecule type" value="Genomic_DNA"/>
</dbReference>
<reference evidence="3 4" key="1">
    <citation type="submission" date="2020-07" db="EMBL/GenBank/DDBJ databases">
        <title>Sequencing the genomes of 1000 actinobacteria strains.</title>
        <authorList>
            <person name="Klenk H.-P."/>
        </authorList>
    </citation>
    <scope>NUCLEOTIDE SEQUENCE [LARGE SCALE GENOMIC DNA]</scope>
    <source>
        <strain evidence="3 4">DSM 45975</strain>
    </source>
</reference>
<gene>
    <name evidence="3" type="ORF">FHX42_001758</name>
</gene>
<sequence>MPDGDDSADTDEVLVERREGVLLLTLNRPDRLNAWTATMQQRYLELLERADSDRKVRAIVLTGAGRGFCAGADIAGLAEVAPEEAASGGHALSLPIRIRKPVISAINGPVAGVGLVAALFTDIRFAARDAKFTTAFSKRGLVAEYGLAWLLPKLVGVGRALDLLLSARTLPGTEAHELGLVDRVLPEEEVLDAALTYARALATECSPASMADIKQQVYTGLDTGLETATADAGERMINAFRRPDVTEGARSHQQRRPPDFPPLEQ</sequence>
<dbReference type="Gene3D" id="3.90.226.10">
    <property type="entry name" value="2-enoyl-CoA Hydratase, Chain A, domain 1"/>
    <property type="match status" value="1"/>
</dbReference>
<dbReference type="PANTHER" id="PTHR43802:SF1">
    <property type="entry name" value="IP11341P-RELATED"/>
    <property type="match status" value="1"/>
</dbReference>
<dbReference type="Proteomes" id="UP000569329">
    <property type="component" value="Unassembled WGS sequence"/>
</dbReference>
<name>A0A839DYW7_9PSEU</name>